<reference evidence="2" key="1">
    <citation type="submission" date="2022-06" db="EMBL/GenBank/DDBJ databases">
        <title>Gracilimonas sp. CAU 1638 isolated from sea sediment.</title>
        <authorList>
            <person name="Kim W."/>
        </authorList>
    </citation>
    <scope>NUCLEOTIDE SEQUENCE</scope>
    <source>
        <strain evidence="2">CAU 1638</strain>
    </source>
</reference>
<evidence type="ECO:0000313" key="2">
    <source>
        <dbReference type="EMBL" id="MCP9292217.1"/>
    </source>
</evidence>
<gene>
    <name evidence="2" type="ORF">NM125_11585</name>
</gene>
<dbReference type="InterPro" id="IPR039968">
    <property type="entry name" value="BcerS-like"/>
</dbReference>
<sequence>MNSSGVTFVSTKEEKKRFTNFIYPFYEGEEHWVPPLRMDQKKLIDTNKNPFFNNAEIALFLAEKDGKDVGRIAAIIDHRFNEFHGTKTGHFGFFESINDQHTTNLLFRVAEDWLRDKGMNKVVGPASPSMMDTIGVLIDGFDKDPYIMMPYNFSYYDELIKNAGFQKEMDMYAYIVDTETVAVDRMSRAMEIVKKRLPDIEIRPVNLKKMDSEIKIVREIFNKAWKDNWGFIPLTEEEFQAAGKDLKMIVDTDYAHIAEIKGEPVAFSIGLPNINEILKDMNGKLFPFGFIKLLWGKSRVQGLRTALMGVLPEWQGKGIDALLHQRSIQNGLKTEGKTISELSWILESNPEMIRVAERIGGTLDKTYRMYAKEL</sequence>
<dbReference type="EMBL" id="JANDBC010000002">
    <property type="protein sequence ID" value="MCP9292217.1"/>
    <property type="molecule type" value="Genomic_DNA"/>
</dbReference>
<dbReference type="Proteomes" id="UP001139125">
    <property type="component" value="Unassembled WGS sequence"/>
</dbReference>
<protein>
    <recommendedName>
        <fullName evidence="1">N-acetyltransferase domain-containing protein</fullName>
    </recommendedName>
</protein>
<evidence type="ECO:0000259" key="1">
    <source>
        <dbReference type="PROSITE" id="PS51186"/>
    </source>
</evidence>
<dbReference type="SUPFAM" id="SSF55729">
    <property type="entry name" value="Acyl-CoA N-acyltransferases (Nat)"/>
    <property type="match status" value="1"/>
</dbReference>
<proteinExistence type="predicted"/>
<accession>A0A9X2L4M1</accession>
<name>A0A9X2L4M1_9BACT</name>
<dbReference type="PANTHER" id="PTHR41368:SF1">
    <property type="entry name" value="PROTEIN YGHO"/>
    <property type="match status" value="1"/>
</dbReference>
<dbReference type="PANTHER" id="PTHR41368">
    <property type="entry name" value="PROTEIN YGHO"/>
    <property type="match status" value="1"/>
</dbReference>
<dbReference type="PROSITE" id="PS51186">
    <property type="entry name" value="GNAT"/>
    <property type="match status" value="1"/>
</dbReference>
<feature type="domain" description="N-acetyltransferase" evidence="1">
    <location>
        <begin position="200"/>
        <end position="374"/>
    </location>
</feature>
<dbReference type="RefSeq" id="WP_255135094.1">
    <property type="nucleotide sequence ID" value="NZ_JANDBC010000002.1"/>
</dbReference>
<comment type="caution">
    <text evidence="2">The sequence shown here is derived from an EMBL/GenBank/DDBJ whole genome shotgun (WGS) entry which is preliminary data.</text>
</comment>
<dbReference type="GO" id="GO:0016747">
    <property type="term" value="F:acyltransferase activity, transferring groups other than amino-acyl groups"/>
    <property type="evidence" value="ECO:0007669"/>
    <property type="project" value="InterPro"/>
</dbReference>
<evidence type="ECO:0000313" key="3">
    <source>
        <dbReference type="Proteomes" id="UP001139125"/>
    </source>
</evidence>
<keyword evidence="3" id="KW-1185">Reference proteome</keyword>
<dbReference type="InterPro" id="IPR000182">
    <property type="entry name" value="GNAT_dom"/>
</dbReference>
<dbReference type="InterPro" id="IPR016181">
    <property type="entry name" value="Acyl_CoA_acyltransferase"/>
</dbReference>
<dbReference type="AlphaFoldDB" id="A0A9X2L4M1"/>
<dbReference type="Gene3D" id="3.40.630.30">
    <property type="match status" value="1"/>
</dbReference>
<organism evidence="2 3">
    <name type="scientific">Gracilimonas sediminicola</name>
    <dbReference type="NCBI Taxonomy" id="2952158"/>
    <lineage>
        <taxon>Bacteria</taxon>
        <taxon>Pseudomonadati</taxon>
        <taxon>Balneolota</taxon>
        <taxon>Balneolia</taxon>
        <taxon>Balneolales</taxon>
        <taxon>Balneolaceae</taxon>
        <taxon>Gracilimonas</taxon>
    </lineage>
</organism>